<keyword evidence="6" id="KW-1185">Reference proteome</keyword>
<accession>C6HUP7</accession>
<evidence type="ECO:0000313" key="5">
    <source>
        <dbReference type="EMBL" id="EES53673.1"/>
    </source>
</evidence>
<reference evidence="5 6" key="1">
    <citation type="journal article" date="2009" name="Appl. Environ. Microbiol.">
        <title>Community genomic and proteomic analyses of chemoautotrophic iron-oxidizing "Leptospirillum rubarum" (Group II) and "Leptospirillum ferrodiazotrophum" (Group III) bacteria in acid mine drainage biofilms.</title>
        <authorList>
            <person name="Goltsman D.S."/>
            <person name="Denef V.J."/>
            <person name="Singer S.W."/>
            <person name="VerBerkmoes N.C."/>
            <person name="Lefsrud M."/>
            <person name="Mueller R.S."/>
            <person name="Dick G.J."/>
            <person name="Sun C.L."/>
            <person name="Wheeler K.E."/>
            <person name="Zemla A."/>
            <person name="Baker B.J."/>
            <person name="Hauser L."/>
            <person name="Land M."/>
            <person name="Shah M.B."/>
            <person name="Thelen M.P."/>
            <person name="Hettich R.L."/>
            <person name="Banfield J.F."/>
        </authorList>
    </citation>
    <scope>NUCLEOTIDE SEQUENCE [LARGE SCALE GENOMIC DNA]</scope>
</reference>
<dbReference type="PANTHER" id="PTHR43476">
    <property type="entry name" value="3-(3-HYDROXY-PHENYL)PROPIONATE/3-HYDROXYCINNAMIC ACID HYDROXYLASE"/>
    <property type="match status" value="1"/>
</dbReference>
<keyword evidence="3" id="KW-0472">Membrane</keyword>
<gene>
    <name evidence="5" type="ORF">UBAL3_69480041</name>
</gene>
<name>C6HUP7_9BACT</name>
<dbReference type="GO" id="GO:0071949">
    <property type="term" value="F:FAD binding"/>
    <property type="evidence" value="ECO:0007669"/>
    <property type="project" value="InterPro"/>
</dbReference>
<keyword evidence="5" id="KW-0503">Monooxygenase</keyword>
<dbReference type="GO" id="GO:0004497">
    <property type="term" value="F:monooxygenase activity"/>
    <property type="evidence" value="ECO:0007669"/>
    <property type="project" value="UniProtKB-KW"/>
</dbReference>
<feature type="domain" description="FAD-binding" evidence="4">
    <location>
        <begin position="12"/>
        <end position="184"/>
    </location>
</feature>
<proteinExistence type="predicted"/>
<dbReference type="AlphaFoldDB" id="C6HUP7"/>
<evidence type="ECO:0000313" key="6">
    <source>
        <dbReference type="Proteomes" id="UP000009374"/>
    </source>
</evidence>
<feature type="transmembrane region" description="Helical" evidence="3">
    <location>
        <begin position="12"/>
        <end position="35"/>
    </location>
</feature>
<feature type="domain" description="FAD-binding" evidence="4">
    <location>
        <begin position="282"/>
        <end position="366"/>
    </location>
</feature>
<keyword evidence="2" id="KW-0520">NAD</keyword>
<keyword evidence="1" id="KW-0560">Oxidoreductase</keyword>
<evidence type="ECO:0000256" key="3">
    <source>
        <dbReference type="SAM" id="Phobius"/>
    </source>
</evidence>
<dbReference type="PANTHER" id="PTHR43476:SF4">
    <property type="entry name" value="BLR0106 PROTEIN"/>
    <property type="match status" value="1"/>
</dbReference>
<dbReference type="PRINTS" id="PR00420">
    <property type="entry name" value="RNGMNOXGNASE"/>
</dbReference>
<evidence type="ECO:0000256" key="2">
    <source>
        <dbReference type="ARBA" id="ARBA00023027"/>
    </source>
</evidence>
<dbReference type="InterPro" id="IPR002938">
    <property type="entry name" value="FAD-bd"/>
</dbReference>
<dbReference type="Gene3D" id="3.50.50.60">
    <property type="entry name" value="FAD/NAD(P)-binding domain"/>
    <property type="match status" value="2"/>
</dbReference>
<protein>
    <submittedName>
        <fullName evidence="5">Monooxygenase, FAD-binding</fullName>
    </submittedName>
</protein>
<dbReference type="Pfam" id="PF01494">
    <property type="entry name" value="FAD_binding_3"/>
    <property type="match status" value="2"/>
</dbReference>
<keyword evidence="3" id="KW-0812">Transmembrane</keyword>
<dbReference type="InterPro" id="IPR050631">
    <property type="entry name" value="PheA/TfdB_FAD_monoxygenase"/>
</dbReference>
<evidence type="ECO:0000259" key="4">
    <source>
        <dbReference type="Pfam" id="PF01494"/>
    </source>
</evidence>
<dbReference type="InterPro" id="IPR036188">
    <property type="entry name" value="FAD/NAD-bd_sf"/>
</dbReference>
<sequence length="434" mass="47994">MTPEPAQKTESFDVVIAGAGIGALTLACYLAPLGFRVLILDKRPDLTPVHRGELVQPLGLGILSELSLLDEILSTPHTIYRSFDFLDGNGRLLMRSRYDRGQSSHPFALAIEPHQMDRILAKSLSSHPNILRRFGTELTRISIDSQGVEVTARKSDGTSTRILARVIVGDDGRHSRVRELSGLAQDNGRIAPYRDSYLGGSLLLPEGEELPRALLDTTGSYFLGPRFIFFFFSVSERRRFFLLLLPDSDRERFFAGGTDSLLSRLDALVPGFARIAKDQGYGDPARYLSLPVWKVDINQWVRDGVVLMGDAAHAMNPHVAQGRNQAMEDGRVLAPILAKALLRGPLATREQLLEYESRRRPVIRALHALADEMTFVWNSGHPLIVAAREASFRGIGRIPSLEEKIVTTIGGEKILLLSPLDKLRALSAGLFRSS</sequence>
<dbReference type="SUPFAM" id="SSF51905">
    <property type="entry name" value="FAD/NAD(P)-binding domain"/>
    <property type="match status" value="1"/>
</dbReference>
<organism evidence="5 6">
    <name type="scientific">Leptospirillum ferrodiazotrophum</name>
    <dbReference type="NCBI Taxonomy" id="412449"/>
    <lineage>
        <taxon>Bacteria</taxon>
        <taxon>Pseudomonadati</taxon>
        <taxon>Nitrospirota</taxon>
        <taxon>Nitrospiria</taxon>
        <taxon>Nitrospirales</taxon>
        <taxon>Nitrospiraceae</taxon>
        <taxon>Leptospirillum</taxon>
    </lineage>
</organism>
<evidence type="ECO:0000256" key="1">
    <source>
        <dbReference type="ARBA" id="ARBA00023002"/>
    </source>
</evidence>
<keyword evidence="3" id="KW-1133">Transmembrane helix</keyword>
<dbReference type="Proteomes" id="UP000009374">
    <property type="component" value="Unassembled WGS sequence"/>
</dbReference>
<dbReference type="EMBL" id="GG693857">
    <property type="protein sequence ID" value="EES53673.1"/>
    <property type="molecule type" value="Genomic_DNA"/>
</dbReference>